<evidence type="ECO:0000313" key="11">
    <source>
        <dbReference type="EMBL" id="KAH0570007.1"/>
    </source>
</evidence>
<dbReference type="Pfam" id="PF00085">
    <property type="entry name" value="Thioredoxin"/>
    <property type="match status" value="1"/>
</dbReference>
<dbReference type="SUPFAM" id="SSF52833">
    <property type="entry name" value="Thioredoxin-like"/>
    <property type="match status" value="2"/>
</dbReference>
<keyword evidence="5" id="KW-0256">Endoplasmic reticulum</keyword>
<dbReference type="Gene3D" id="3.40.30.10">
    <property type="entry name" value="Glutaredoxin"/>
    <property type="match status" value="2"/>
</dbReference>
<dbReference type="PROSITE" id="PS00194">
    <property type="entry name" value="THIOREDOXIN_1"/>
    <property type="match status" value="1"/>
</dbReference>
<dbReference type="VEuPathDB" id="GiardiaDB:SS50377_27981"/>
<dbReference type="PROSITE" id="PS51352">
    <property type="entry name" value="THIOREDOXIN_2"/>
    <property type="match status" value="1"/>
</dbReference>
<evidence type="ECO:0000256" key="7">
    <source>
        <dbReference type="ARBA" id="ARBA00023284"/>
    </source>
</evidence>
<keyword evidence="8" id="KW-0812">Transmembrane</keyword>
<organism evidence="10">
    <name type="scientific">Spironucleus salmonicida</name>
    <dbReference type="NCBI Taxonomy" id="348837"/>
    <lineage>
        <taxon>Eukaryota</taxon>
        <taxon>Metamonada</taxon>
        <taxon>Diplomonadida</taxon>
        <taxon>Hexamitidae</taxon>
        <taxon>Hexamitinae</taxon>
        <taxon>Spironucleus</taxon>
    </lineage>
</organism>
<dbReference type="GO" id="GO:0006457">
    <property type="term" value="P:protein folding"/>
    <property type="evidence" value="ECO:0007669"/>
    <property type="project" value="TreeGrafter"/>
</dbReference>
<keyword evidence="7" id="KW-0676">Redox-active center</keyword>
<keyword evidence="8" id="KW-0472">Membrane</keyword>
<reference evidence="10 11" key="1">
    <citation type="journal article" date="2014" name="PLoS Genet.">
        <title>The Genome of Spironucleus salmonicida Highlights a Fish Pathogen Adapted to Fluctuating Environments.</title>
        <authorList>
            <person name="Xu F."/>
            <person name="Jerlstrom-Hultqvist J."/>
            <person name="Einarsson E."/>
            <person name="Astvaldsson A."/>
            <person name="Svard S.G."/>
            <person name="Andersson J.O."/>
        </authorList>
    </citation>
    <scope>NUCLEOTIDE SEQUENCE</scope>
    <source>
        <strain evidence="11">ATCC 50377</strain>
    </source>
</reference>
<sequence>MLTILTLVSSLTPENFTQATAAPSLIKFYAPWCGHCKQLAPEYEKLSNLDLPFGVFEVDCSQFQSLCEVNKIAGFPAVMFIFNGNSHLYDGDRQAQKIVSWTEKMSRPVLSESSQINKSGVFFTVSTPNLEADEHIFAFAKGKYEIEAVKSEERAIICHSNGTEISSGFEGAKTFVSRNAFGAFPELTTENFDALIGSNLKILIISVEEIENFDKQAYLQIANQIQNSIPCWLNATTFRSFASNFNAQNGGKAIIIDYSESEKFYVSDIASPAQFLQFLRDVEAGKIEQFVVSNDSSNFVKYANYILLTIAICVVGSGVAFAWRCFSQKPEFEPELRTIAPAENSTPK</sequence>
<evidence type="ECO:0000256" key="6">
    <source>
        <dbReference type="ARBA" id="ARBA00023235"/>
    </source>
</evidence>
<dbReference type="OrthoDB" id="427280at2759"/>
<dbReference type="PANTHER" id="PTHR18929">
    <property type="entry name" value="PROTEIN DISULFIDE ISOMERASE"/>
    <property type="match status" value="1"/>
</dbReference>
<accession>V6LE32</accession>
<dbReference type="InterPro" id="IPR017937">
    <property type="entry name" value="Thioredoxin_CS"/>
</dbReference>
<evidence type="ECO:0000256" key="8">
    <source>
        <dbReference type="SAM" id="Phobius"/>
    </source>
</evidence>
<comment type="catalytic activity">
    <reaction evidence="1">
        <text>Catalyzes the rearrangement of -S-S- bonds in proteins.</text>
        <dbReference type="EC" id="5.3.4.1"/>
    </reaction>
</comment>
<dbReference type="GO" id="GO:0005788">
    <property type="term" value="C:endoplasmic reticulum lumen"/>
    <property type="evidence" value="ECO:0007669"/>
    <property type="project" value="UniProtKB-SubCell"/>
</dbReference>
<gene>
    <name evidence="10" type="ORF">SS50377_17852</name>
    <name evidence="11" type="ORF">SS50377_27981</name>
</gene>
<evidence type="ECO:0000313" key="12">
    <source>
        <dbReference type="Proteomes" id="UP000018208"/>
    </source>
</evidence>
<proteinExistence type="inferred from homology"/>
<dbReference type="GO" id="GO:0034976">
    <property type="term" value="P:response to endoplasmic reticulum stress"/>
    <property type="evidence" value="ECO:0007669"/>
    <property type="project" value="TreeGrafter"/>
</dbReference>
<dbReference type="InterPro" id="IPR036249">
    <property type="entry name" value="Thioredoxin-like_sf"/>
</dbReference>
<evidence type="ECO:0000256" key="5">
    <source>
        <dbReference type="ARBA" id="ARBA00022824"/>
    </source>
</evidence>
<protein>
    <recommendedName>
        <fullName evidence="4">protein disulfide-isomerase</fullName>
        <ecNumber evidence="4">5.3.4.1</ecNumber>
    </recommendedName>
</protein>
<comment type="similarity">
    <text evidence="3">Belongs to the protein disulfide isomerase family.</text>
</comment>
<dbReference type="PANTHER" id="PTHR18929:SF132">
    <property type="entry name" value="PROTEIN DISULFIDE-ISOMERASE A3"/>
    <property type="match status" value="1"/>
</dbReference>
<keyword evidence="6 10" id="KW-0413">Isomerase</keyword>
<dbReference type="EMBL" id="AUWU02000008">
    <property type="protein sequence ID" value="KAH0570007.1"/>
    <property type="molecule type" value="Genomic_DNA"/>
</dbReference>
<dbReference type="CDD" id="cd02961">
    <property type="entry name" value="PDI_a_family"/>
    <property type="match status" value="1"/>
</dbReference>
<dbReference type="GO" id="GO:0003756">
    <property type="term" value="F:protein disulfide isomerase activity"/>
    <property type="evidence" value="ECO:0007669"/>
    <property type="project" value="UniProtKB-EC"/>
</dbReference>
<dbReference type="EC" id="5.3.4.1" evidence="4"/>
<feature type="domain" description="Thioredoxin" evidence="9">
    <location>
        <begin position="1"/>
        <end position="107"/>
    </location>
</feature>
<dbReference type="Pfam" id="PF13848">
    <property type="entry name" value="Thioredoxin_6"/>
    <property type="match status" value="1"/>
</dbReference>
<evidence type="ECO:0000313" key="10">
    <source>
        <dbReference type="EMBL" id="EST42538.1"/>
    </source>
</evidence>
<feature type="transmembrane region" description="Helical" evidence="8">
    <location>
        <begin position="302"/>
        <end position="323"/>
    </location>
</feature>
<dbReference type="Proteomes" id="UP000018208">
    <property type="component" value="Unassembled WGS sequence"/>
</dbReference>
<evidence type="ECO:0000256" key="3">
    <source>
        <dbReference type="ARBA" id="ARBA00006347"/>
    </source>
</evidence>
<reference evidence="11" key="2">
    <citation type="submission" date="2020-12" db="EMBL/GenBank/DDBJ databases">
        <title>New Spironucleus salmonicida genome in near-complete chromosomes.</title>
        <authorList>
            <person name="Xu F."/>
            <person name="Kurt Z."/>
            <person name="Jimenez-Gonzalez A."/>
            <person name="Astvaldsson A."/>
            <person name="Andersson J.O."/>
            <person name="Svard S.G."/>
        </authorList>
    </citation>
    <scope>NUCLEOTIDE SEQUENCE</scope>
    <source>
        <strain evidence="11">ATCC 50377</strain>
    </source>
</reference>
<evidence type="ECO:0000259" key="9">
    <source>
        <dbReference type="PROSITE" id="PS51352"/>
    </source>
</evidence>
<name>V6LE32_9EUKA</name>
<dbReference type="InterPro" id="IPR013766">
    <property type="entry name" value="Thioredoxin_domain"/>
</dbReference>
<dbReference type="AlphaFoldDB" id="V6LE32"/>
<evidence type="ECO:0000256" key="1">
    <source>
        <dbReference type="ARBA" id="ARBA00001182"/>
    </source>
</evidence>
<evidence type="ECO:0000256" key="4">
    <source>
        <dbReference type="ARBA" id="ARBA00012723"/>
    </source>
</evidence>
<evidence type="ECO:0000256" key="2">
    <source>
        <dbReference type="ARBA" id="ARBA00004319"/>
    </source>
</evidence>
<keyword evidence="8" id="KW-1133">Transmembrane helix</keyword>
<dbReference type="EMBL" id="KI546159">
    <property type="protein sequence ID" value="EST42538.1"/>
    <property type="molecule type" value="Genomic_DNA"/>
</dbReference>
<comment type="subcellular location">
    <subcellularLocation>
        <location evidence="2">Endoplasmic reticulum lumen</location>
    </subcellularLocation>
</comment>
<keyword evidence="12" id="KW-1185">Reference proteome</keyword>